<proteinExistence type="inferred from homology"/>
<evidence type="ECO:0000256" key="7">
    <source>
        <dbReference type="RuleBase" id="RU363032"/>
    </source>
</evidence>
<keyword evidence="6 7" id="KW-0472">Membrane</keyword>
<evidence type="ECO:0000313" key="9">
    <source>
        <dbReference type="EMBL" id="TLC98696.1"/>
    </source>
</evidence>
<organism evidence="9 10">
    <name type="scientific">Robinsoniella peoriensis</name>
    <dbReference type="NCBI Taxonomy" id="180332"/>
    <lineage>
        <taxon>Bacteria</taxon>
        <taxon>Bacillati</taxon>
        <taxon>Bacillota</taxon>
        <taxon>Clostridia</taxon>
        <taxon>Lachnospirales</taxon>
        <taxon>Lachnospiraceae</taxon>
        <taxon>Robinsoniella</taxon>
    </lineage>
</organism>
<comment type="similarity">
    <text evidence="7">Belongs to the binding-protein-dependent transport system permease family.</text>
</comment>
<dbReference type="PROSITE" id="PS50928">
    <property type="entry name" value="ABC_TM1"/>
    <property type="match status" value="1"/>
</dbReference>
<evidence type="ECO:0000259" key="8">
    <source>
        <dbReference type="PROSITE" id="PS50928"/>
    </source>
</evidence>
<keyword evidence="5 7" id="KW-1133">Transmembrane helix</keyword>
<keyword evidence="10" id="KW-1185">Reference proteome</keyword>
<feature type="transmembrane region" description="Helical" evidence="7">
    <location>
        <begin position="105"/>
        <end position="126"/>
    </location>
</feature>
<sequence length="277" mass="31175">MKKSEIIKKIILHIILILLGLFFVFPLVWMILTALKSPADLIDPNKFFPTTPIWGNFKAALTSIPFLQYFKNSVFISAVCVVGSVFSSSLTAYAFAKLKWPGKDVLFVIMLSLMMIPSQIILIPMFTMYAKIGLLNTYIPLTVPCFFGVGCSMYIFLLRQFFNGIPKELSESGLIDGAGHFRIFWSLILPLAKPGMITVSLFTFMFTWNDFFGPLIYVTDHTKLTLAVGLRAFQTQYESRYNLMMAAALVAMIPTVLIFFLAQKKFVEGITFSGIKG</sequence>
<dbReference type="InterPro" id="IPR000515">
    <property type="entry name" value="MetI-like"/>
</dbReference>
<evidence type="ECO:0000256" key="1">
    <source>
        <dbReference type="ARBA" id="ARBA00004651"/>
    </source>
</evidence>
<dbReference type="PANTHER" id="PTHR43744">
    <property type="entry name" value="ABC TRANSPORTER PERMEASE PROTEIN MG189-RELATED-RELATED"/>
    <property type="match status" value="1"/>
</dbReference>
<dbReference type="Pfam" id="PF00528">
    <property type="entry name" value="BPD_transp_1"/>
    <property type="match status" value="1"/>
</dbReference>
<dbReference type="InterPro" id="IPR035906">
    <property type="entry name" value="MetI-like_sf"/>
</dbReference>
<keyword evidence="3" id="KW-1003">Cell membrane</keyword>
<evidence type="ECO:0000256" key="4">
    <source>
        <dbReference type="ARBA" id="ARBA00022692"/>
    </source>
</evidence>
<dbReference type="STRING" id="180332.GCA_000797495_00422"/>
<dbReference type="RefSeq" id="WP_052430780.1">
    <property type="nucleotide sequence ID" value="NZ_CAUSDN010000018.1"/>
</dbReference>
<dbReference type="EMBL" id="QGQD01000086">
    <property type="protein sequence ID" value="TLC98696.1"/>
    <property type="molecule type" value="Genomic_DNA"/>
</dbReference>
<evidence type="ECO:0000256" key="3">
    <source>
        <dbReference type="ARBA" id="ARBA00022475"/>
    </source>
</evidence>
<evidence type="ECO:0000256" key="6">
    <source>
        <dbReference type="ARBA" id="ARBA00023136"/>
    </source>
</evidence>
<feature type="transmembrane region" description="Helical" evidence="7">
    <location>
        <begin position="12"/>
        <end position="32"/>
    </location>
</feature>
<evidence type="ECO:0000256" key="2">
    <source>
        <dbReference type="ARBA" id="ARBA00022448"/>
    </source>
</evidence>
<name>A0A4U8Q254_9FIRM</name>
<dbReference type="Gene3D" id="1.10.3720.10">
    <property type="entry name" value="MetI-like"/>
    <property type="match status" value="1"/>
</dbReference>
<feature type="domain" description="ABC transmembrane type-1" evidence="8">
    <location>
        <begin position="70"/>
        <end position="262"/>
    </location>
</feature>
<comment type="subcellular location">
    <subcellularLocation>
        <location evidence="1 7">Cell membrane</location>
        <topology evidence="1 7">Multi-pass membrane protein</topology>
    </subcellularLocation>
</comment>
<feature type="transmembrane region" description="Helical" evidence="7">
    <location>
        <begin position="74"/>
        <end position="96"/>
    </location>
</feature>
<dbReference type="Proteomes" id="UP000306509">
    <property type="component" value="Unassembled WGS sequence"/>
</dbReference>
<feature type="transmembrane region" description="Helical" evidence="7">
    <location>
        <begin position="138"/>
        <end position="162"/>
    </location>
</feature>
<keyword evidence="4 7" id="KW-0812">Transmembrane</keyword>
<keyword evidence="2 7" id="KW-0813">Transport</keyword>
<dbReference type="AlphaFoldDB" id="A0A4U8Q254"/>
<reference evidence="9 10" key="1">
    <citation type="journal article" date="2019" name="Anaerobe">
        <title>Detection of Robinsoniella peoriensis in multiple bone samples of a trauma patient.</title>
        <authorList>
            <person name="Schrottner P."/>
            <person name="Hartwich K."/>
            <person name="Bunk B."/>
            <person name="Schober I."/>
            <person name="Helbig S."/>
            <person name="Rudolph W.W."/>
            <person name="Gunzer F."/>
        </authorList>
    </citation>
    <scope>NUCLEOTIDE SEQUENCE [LARGE SCALE GENOMIC DNA]</scope>
    <source>
        <strain evidence="9 10">DSM 106044</strain>
    </source>
</reference>
<evidence type="ECO:0000313" key="10">
    <source>
        <dbReference type="Proteomes" id="UP000306509"/>
    </source>
</evidence>
<comment type="caution">
    <text evidence="9">The sequence shown here is derived from an EMBL/GenBank/DDBJ whole genome shotgun (WGS) entry which is preliminary data.</text>
</comment>
<feature type="transmembrane region" description="Helical" evidence="7">
    <location>
        <begin position="183"/>
        <end position="208"/>
    </location>
</feature>
<accession>A0A4U8Q254</accession>
<protein>
    <submittedName>
        <fullName evidence="9">L-arabinose transport system permease protein AraQ</fullName>
    </submittedName>
</protein>
<feature type="transmembrane region" description="Helical" evidence="7">
    <location>
        <begin position="243"/>
        <end position="262"/>
    </location>
</feature>
<evidence type="ECO:0000256" key="5">
    <source>
        <dbReference type="ARBA" id="ARBA00022989"/>
    </source>
</evidence>
<gene>
    <name evidence="9" type="primary">araQ_64</name>
    <name evidence="9" type="ORF">DSM106044_04447</name>
</gene>
<dbReference type="GO" id="GO:0055085">
    <property type="term" value="P:transmembrane transport"/>
    <property type="evidence" value="ECO:0007669"/>
    <property type="project" value="InterPro"/>
</dbReference>
<dbReference type="SUPFAM" id="SSF161098">
    <property type="entry name" value="MetI-like"/>
    <property type="match status" value="1"/>
</dbReference>
<dbReference type="PANTHER" id="PTHR43744:SF8">
    <property type="entry name" value="SN-GLYCEROL-3-PHOSPHATE TRANSPORT SYSTEM PERMEASE PROTEIN UGPE"/>
    <property type="match status" value="1"/>
</dbReference>
<dbReference type="GO" id="GO:0005886">
    <property type="term" value="C:plasma membrane"/>
    <property type="evidence" value="ECO:0007669"/>
    <property type="project" value="UniProtKB-SubCell"/>
</dbReference>
<dbReference type="CDD" id="cd06261">
    <property type="entry name" value="TM_PBP2"/>
    <property type="match status" value="1"/>
</dbReference>